<dbReference type="Proteomes" id="UP000007939">
    <property type="component" value="Chromosome"/>
</dbReference>
<evidence type="ECO:0000313" key="2">
    <source>
        <dbReference type="Proteomes" id="UP000007939"/>
    </source>
</evidence>
<dbReference type="KEGG" id="scc:Spico_1136"/>
<organism evidence="1 2">
    <name type="scientific">Parasphaerochaeta coccoides (strain ATCC BAA-1237 / DSM 17374 / SPN1)</name>
    <name type="common">Sphaerochaeta coccoides</name>
    <dbReference type="NCBI Taxonomy" id="760011"/>
    <lineage>
        <taxon>Bacteria</taxon>
        <taxon>Pseudomonadati</taxon>
        <taxon>Spirochaetota</taxon>
        <taxon>Spirochaetia</taxon>
        <taxon>Spirochaetales</taxon>
        <taxon>Sphaerochaetaceae</taxon>
        <taxon>Parasphaerochaeta</taxon>
    </lineage>
</organism>
<dbReference type="EMBL" id="CP002659">
    <property type="protein sequence ID" value="AEC02355.1"/>
    <property type="molecule type" value="Genomic_DNA"/>
</dbReference>
<reference evidence="1 2" key="2">
    <citation type="journal article" date="2012" name="Stand. Genomic Sci.">
        <title>Complete genome sequence of the termite hindgut bacterium Spirochaeta coccoides type strain (SPN1(T)), reclassification in the genus Sphaerochaeta as Sphaerochaeta coccoides comb. nov. and emendations of the family Spirochaetaceae and the genus Sphaerochaeta.</title>
        <authorList>
            <person name="Abt B."/>
            <person name="Han C."/>
            <person name="Scheuner C."/>
            <person name="Lu M."/>
            <person name="Lapidus A."/>
            <person name="Nolan M."/>
            <person name="Lucas S."/>
            <person name="Hammon N."/>
            <person name="Deshpande S."/>
            <person name="Cheng J.F."/>
            <person name="Tapia R."/>
            <person name="Goodwin L.A."/>
            <person name="Pitluck S."/>
            <person name="Liolios K."/>
            <person name="Pagani I."/>
            <person name="Ivanova N."/>
            <person name="Mavromatis K."/>
            <person name="Mikhailova N."/>
            <person name="Huntemann M."/>
            <person name="Pati A."/>
            <person name="Chen A."/>
            <person name="Palaniappan K."/>
            <person name="Land M."/>
            <person name="Hauser L."/>
            <person name="Brambilla E.M."/>
            <person name="Rohde M."/>
            <person name="Spring S."/>
            <person name="Gronow S."/>
            <person name="Goker M."/>
            <person name="Woyke T."/>
            <person name="Bristow J."/>
            <person name="Eisen J.A."/>
            <person name="Markowitz V."/>
            <person name="Hugenholtz P."/>
            <person name="Kyrpides N.C."/>
            <person name="Klenk H.P."/>
            <person name="Detter J.C."/>
        </authorList>
    </citation>
    <scope>NUCLEOTIDE SEQUENCE [LARGE SCALE GENOMIC DNA]</scope>
    <source>
        <strain evidence="2">ATCC BAA-1237 / DSM 17374 / SPN1</strain>
    </source>
</reference>
<dbReference type="HOGENOM" id="CLU_1926204_0_0_12"/>
<keyword evidence="2" id="KW-1185">Reference proteome</keyword>
<dbReference type="AlphaFoldDB" id="F4GL15"/>
<sequence length="131" mass="14461">MDERTLTARIYEAPVLLTDGNALVSLRTEDGGIYAFLPKSFSPLFDSTVLAPAHMGKNPQPSLLELKGTFIEEKSVFAISALRSITHASGRITKPEAFSGEHSDPLKRLYEEEKNDVLPLCIPIHFLGAYE</sequence>
<protein>
    <submittedName>
        <fullName evidence="1">Uncharacterized protein</fullName>
    </submittedName>
</protein>
<proteinExistence type="predicted"/>
<accession>F4GL15</accession>
<gene>
    <name evidence="1" type="ordered locus">Spico_1136</name>
</gene>
<evidence type="ECO:0000313" key="1">
    <source>
        <dbReference type="EMBL" id="AEC02355.1"/>
    </source>
</evidence>
<reference evidence="2" key="1">
    <citation type="submission" date="2011-04" db="EMBL/GenBank/DDBJ databases">
        <title>The complete genome of Spirochaeta coccoides DSM 17374.</title>
        <authorList>
            <person name="Lucas S."/>
            <person name="Copeland A."/>
            <person name="Lapidus A."/>
            <person name="Bruce D."/>
            <person name="Goodwin L."/>
            <person name="Pitluck S."/>
            <person name="Peters L."/>
            <person name="Kyrpides N."/>
            <person name="Mavromatis K."/>
            <person name="Pagani I."/>
            <person name="Ivanova N."/>
            <person name="Ovchinnikova G."/>
            <person name="Lu M."/>
            <person name="Detter J.C."/>
            <person name="Tapia R."/>
            <person name="Han C."/>
            <person name="Land M."/>
            <person name="Hauser L."/>
            <person name="Markowitz V."/>
            <person name="Cheng J.-F."/>
            <person name="Hugenholtz P."/>
            <person name="Woyke T."/>
            <person name="Wu D."/>
            <person name="Spring S."/>
            <person name="Schroeder M."/>
            <person name="Brambilla E."/>
            <person name="Klenk H.-P."/>
            <person name="Eisen J.A."/>
        </authorList>
    </citation>
    <scope>NUCLEOTIDE SEQUENCE [LARGE SCALE GENOMIC DNA]</scope>
    <source>
        <strain evidence="2">ATCC BAA-1237 / DSM 17374 / SPN1</strain>
    </source>
</reference>
<name>F4GL15_PARC1</name>